<evidence type="ECO:0000256" key="15">
    <source>
        <dbReference type="ARBA" id="ARBA00023264"/>
    </source>
</evidence>
<evidence type="ECO:0000256" key="8">
    <source>
        <dbReference type="ARBA" id="ARBA00022679"/>
    </source>
</evidence>
<evidence type="ECO:0000256" key="7">
    <source>
        <dbReference type="ARBA" id="ARBA00022516"/>
    </source>
</evidence>
<evidence type="ECO:0000256" key="6">
    <source>
        <dbReference type="ARBA" id="ARBA00012487"/>
    </source>
</evidence>
<evidence type="ECO:0000256" key="4">
    <source>
        <dbReference type="ARBA" id="ARBA00005189"/>
    </source>
</evidence>
<evidence type="ECO:0000313" key="20">
    <source>
        <dbReference type="EMBL" id="ORZ24739.1"/>
    </source>
</evidence>
<evidence type="ECO:0000256" key="13">
    <source>
        <dbReference type="ARBA" id="ARBA00023136"/>
    </source>
</evidence>
<feature type="transmembrane region" description="Helical" evidence="19">
    <location>
        <begin position="65"/>
        <end position="88"/>
    </location>
</feature>
<dbReference type="EC" id="2.7.7.41" evidence="6"/>
<comment type="catalytic activity">
    <reaction evidence="1">
        <text>a 1,2-diacyl-sn-glycero-3-phosphate + CTP + H(+) = a CDP-1,2-diacyl-sn-glycerol + diphosphate</text>
        <dbReference type="Rhea" id="RHEA:16229"/>
        <dbReference type="ChEBI" id="CHEBI:15378"/>
        <dbReference type="ChEBI" id="CHEBI:33019"/>
        <dbReference type="ChEBI" id="CHEBI:37563"/>
        <dbReference type="ChEBI" id="CHEBI:58332"/>
        <dbReference type="ChEBI" id="CHEBI:58608"/>
        <dbReference type="EC" id="2.7.7.41"/>
    </reaction>
</comment>
<evidence type="ECO:0000256" key="11">
    <source>
        <dbReference type="ARBA" id="ARBA00022989"/>
    </source>
</evidence>
<evidence type="ECO:0000256" key="1">
    <source>
        <dbReference type="ARBA" id="ARBA00001698"/>
    </source>
</evidence>
<comment type="caution">
    <text evidence="20">The sequence shown here is derived from an EMBL/GenBank/DDBJ whole genome shotgun (WGS) entry which is preliminary data.</text>
</comment>
<keyword evidence="8 20" id="KW-0808">Transferase</keyword>
<comment type="pathway">
    <text evidence="4">Lipid metabolism.</text>
</comment>
<evidence type="ECO:0000256" key="16">
    <source>
        <dbReference type="ARBA" id="ARBA00029893"/>
    </source>
</evidence>
<feature type="transmembrane region" description="Helical" evidence="19">
    <location>
        <begin position="241"/>
        <end position="261"/>
    </location>
</feature>
<dbReference type="PANTHER" id="PTHR13773:SF8">
    <property type="entry name" value="PHOSPHATIDATE CYTIDYLYLTRANSFERASE, PHOTORECEPTOR-SPECIFIC"/>
    <property type="match status" value="1"/>
</dbReference>
<dbReference type="EMBL" id="MCGE01000002">
    <property type="protein sequence ID" value="ORZ24739.1"/>
    <property type="molecule type" value="Genomic_DNA"/>
</dbReference>
<dbReference type="Pfam" id="PF01148">
    <property type="entry name" value="CTP_transf_1"/>
    <property type="match status" value="1"/>
</dbReference>
<keyword evidence="10 20" id="KW-0548">Nucleotidyltransferase</keyword>
<dbReference type="UniPathway" id="UPA00557">
    <property type="reaction ID" value="UER00614"/>
</dbReference>
<dbReference type="GO" id="GO:0005789">
    <property type="term" value="C:endoplasmic reticulum membrane"/>
    <property type="evidence" value="ECO:0007669"/>
    <property type="project" value="TreeGrafter"/>
</dbReference>
<keyword evidence="13 19" id="KW-0472">Membrane</keyword>
<feature type="transmembrane region" description="Helical" evidence="19">
    <location>
        <begin position="147"/>
        <end position="168"/>
    </location>
</feature>
<keyword evidence="15" id="KW-1208">Phospholipid metabolism</keyword>
<dbReference type="Proteomes" id="UP000193560">
    <property type="component" value="Unassembled WGS sequence"/>
</dbReference>
<comment type="subcellular location">
    <subcellularLocation>
        <location evidence="2">Membrane</location>
        <topology evidence="2">Multi-pass membrane protein</topology>
    </subcellularLocation>
</comment>
<dbReference type="GO" id="GO:0004605">
    <property type="term" value="F:phosphatidate cytidylyltransferase activity"/>
    <property type="evidence" value="ECO:0007669"/>
    <property type="project" value="UniProtKB-EC"/>
</dbReference>
<feature type="transmembrane region" description="Helical" evidence="19">
    <location>
        <begin position="189"/>
        <end position="208"/>
    </location>
</feature>
<evidence type="ECO:0000256" key="2">
    <source>
        <dbReference type="ARBA" id="ARBA00004141"/>
    </source>
</evidence>
<evidence type="ECO:0000256" key="18">
    <source>
        <dbReference type="ARBA" id="ARBA00033406"/>
    </source>
</evidence>
<sequence>MSNLYSRFMYSCLMVTLLVGIVLLGERAIMLSLYAIQVKLFQELQGLYLFTNNEMKKKQQQQDYLDWYLFSIWSVWILGETLSLDIVYTSWLRLGSFLAYTSWFVISVIFLCIDDLLLQLGHFFWIHFLNTITVTQVYVLYLNLSQGLYWFLLPCSLVVCNDIGAYICGRCFGQRKLISVSPNKTLEGFIGAWLITMVIGYVFSNWLAQYEYLFLKNAPPITQWLKNTTGNYHHQYNHFEYHGLALAMYASLMAPFGGFFASSLKRAKGVKDFDQWIPGHGGMTDRMDCHLLMGLFTLVYIKALVL</sequence>
<evidence type="ECO:0000256" key="19">
    <source>
        <dbReference type="SAM" id="Phobius"/>
    </source>
</evidence>
<dbReference type="GO" id="GO:0016024">
    <property type="term" value="P:CDP-diacylglycerol biosynthetic process"/>
    <property type="evidence" value="ECO:0007669"/>
    <property type="project" value="UniProtKB-UniPathway"/>
</dbReference>
<evidence type="ECO:0000256" key="3">
    <source>
        <dbReference type="ARBA" id="ARBA00005119"/>
    </source>
</evidence>
<evidence type="ECO:0000256" key="17">
    <source>
        <dbReference type="ARBA" id="ARBA00032396"/>
    </source>
</evidence>
<dbReference type="InterPro" id="IPR016720">
    <property type="entry name" value="PC_Trfase_euk"/>
</dbReference>
<evidence type="ECO:0000256" key="12">
    <source>
        <dbReference type="ARBA" id="ARBA00023098"/>
    </source>
</evidence>
<name>A0A1X2IZI0_9FUNG</name>
<gene>
    <name evidence="20" type="ORF">BCR42DRAFT_486967</name>
</gene>
<keyword evidence="14" id="KW-0594">Phospholipid biosynthesis</keyword>
<feature type="transmembrane region" description="Helical" evidence="19">
    <location>
        <begin position="120"/>
        <end position="141"/>
    </location>
</feature>
<organism evidence="20 21">
    <name type="scientific">Absidia repens</name>
    <dbReference type="NCBI Taxonomy" id="90262"/>
    <lineage>
        <taxon>Eukaryota</taxon>
        <taxon>Fungi</taxon>
        <taxon>Fungi incertae sedis</taxon>
        <taxon>Mucoromycota</taxon>
        <taxon>Mucoromycotina</taxon>
        <taxon>Mucoromycetes</taxon>
        <taxon>Mucorales</taxon>
        <taxon>Cunninghamellaceae</taxon>
        <taxon>Absidia</taxon>
    </lineage>
</organism>
<keyword evidence="11 19" id="KW-1133">Transmembrane helix</keyword>
<dbReference type="AlphaFoldDB" id="A0A1X2IZI0"/>
<dbReference type="PANTHER" id="PTHR13773">
    <property type="entry name" value="PHOSPHATIDATE CYTIDYLYLTRANSFERASE"/>
    <property type="match status" value="1"/>
</dbReference>
<keyword evidence="7" id="KW-0444">Lipid biosynthesis</keyword>
<dbReference type="OrthoDB" id="10260889at2759"/>
<comment type="similarity">
    <text evidence="5">Belongs to the CDS family.</text>
</comment>
<evidence type="ECO:0000256" key="10">
    <source>
        <dbReference type="ARBA" id="ARBA00022695"/>
    </source>
</evidence>
<dbReference type="STRING" id="90262.A0A1X2IZI0"/>
<reference evidence="20 21" key="1">
    <citation type="submission" date="2016-07" db="EMBL/GenBank/DDBJ databases">
        <title>Pervasive Adenine N6-methylation of Active Genes in Fungi.</title>
        <authorList>
            <consortium name="DOE Joint Genome Institute"/>
            <person name="Mondo S.J."/>
            <person name="Dannebaum R.O."/>
            <person name="Kuo R.C."/>
            <person name="Labutti K."/>
            <person name="Haridas S."/>
            <person name="Kuo A."/>
            <person name="Salamov A."/>
            <person name="Ahrendt S.R."/>
            <person name="Lipzen A."/>
            <person name="Sullivan W."/>
            <person name="Andreopoulos W.B."/>
            <person name="Clum A."/>
            <person name="Lindquist E."/>
            <person name="Daum C."/>
            <person name="Ramamoorthy G.K."/>
            <person name="Gryganskyi A."/>
            <person name="Culley D."/>
            <person name="Magnuson J.K."/>
            <person name="James T.Y."/>
            <person name="O'Malley M.A."/>
            <person name="Stajich J.E."/>
            <person name="Spatafora J.W."/>
            <person name="Visel A."/>
            <person name="Grigoriev I.V."/>
        </authorList>
    </citation>
    <scope>NUCLEOTIDE SEQUENCE [LARGE SCALE GENOMIC DNA]</scope>
    <source>
        <strain evidence="20 21">NRRL 1336</strain>
    </source>
</reference>
<feature type="transmembrane region" description="Helical" evidence="19">
    <location>
        <begin position="94"/>
        <end position="113"/>
    </location>
</feature>
<proteinExistence type="inferred from homology"/>
<evidence type="ECO:0000256" key="5">
    <source>
        <dbReference type="ARBA" id="ARBA00010185"/>
    </source>
</evidence>
<evidence type="ECO:0000256" key="14">
    <source>
        <dbReference type="ARBA" id="ARBA00023209"/>
    </source>
</evidence>
<protein>
    <recommendedName>
        <fullName evidence="6">phosphatidate cytidylyltransferase</fullName>
        <ecNumber evidence="6">2.7.7.41</ecNumber>
    </recommendedName>
    <alternativeName>
        <fullName evidence="16">CDP-diacylglycerol synthase</fullName>
    </alternativeName>
    <alternativeName>
        <fullName evidence="17">CDP-diglyceride pyrophosphorylase</fullName>
    </alternativeName>
    <alternativeName>
        <fullName evidence="18">CDP-diglyceride synthase</fullName>
    </alternativeName>
</protein>
<evidence type="ECO:0000256" key="9">
    <source>
        <dbReference type="ARBA" id="ARBA00022692"/>
    </source>
</evidence>
<keyword evidence="21" id="KW-1185">Reference proteome</keyword>
<comment type="pathway">
    <text evidence="3">Phospholipid metabolism; CDP-diacylglycerol biosynthesis; CDP-diacylglycerol from sn-glycerol 3-phosphate: step 3/3.</text>
</comment>
<feature type="transmembrane region" description="Helical" evidence="19">
    <location>
        <begin position="6"/>
        <end position="24"/>
    </location>
</feature>
<accession>A0A1X2IZI0</accession>
<keyword evidence="9 19" id="KW-0812">Transmembrane</keyword>
<evidence type="ECO:0000313" key="21">
    <source>
        <dbReference type="Proteomes" id="UP000193560"/>
    </source>
</evidence>
<keyword evidence="12" id="KW-0443">Lipid metabolism</keyword>